<protein>
    <recommendedName>
        <fullName evidence="4">DUF389 domain-containing protein</fullName>
    </recommendedName>
</protein>
<comment type="caution">
    <text evidence="2">The sequence shown here is derived from an EMBL/GenBank/DDBJ whole genome shotgun (WGS) entry which is preliminary data.</text>
</comment>
<organism evidence="2 3">
    <name type="scientific">Terrabacter aerolatus</name>
    <dbReference type="NCBI Taxonomy" id="422442"/>
    <lineage>
        <taxon>Bacteria</taxon>
        <taxon>Bacillati</taxon>
        <taxon>Actinomycetota</taxon>
        <taxon>Actinomycetes</taxon>
        <taxon>Micrococcales</taxon>
        <taxon>Intrasporangiaceae</taxon>
        <taxon>Terrabacter</taxon>
    </lineage>
</organism>
<feature type="transmembrane region" description="Helical" evidence="1">
    <location>
        <begin position="276"/>
        <end position="297"/>
    </location>
</feature>
<feature type="transmembrane region" description="Helical" evidence="1">
    <location>
        <begin position="141"/>
        <end position="163"/>
    </location>
</feature>
<dbReference type="AlphaFoldDB" id="A0A512CZC8"/>
<reference evidence="2 3" key="1">
    <citation type="submission" date="2019-07" db="EMBL/GenBank/DDBJ databases">
        <title>Whole genome shotgun sequence of Terrabacter aerolatus NBRC 106305.</title>
        <authorList>
            <person name="Hosoyama A."/>
            <person name="Uohara A."/>
            <person name="Ohji S."/>
            <person name="Ichikawa N."/>
        </authorList>
    </citation>
    <scope>NUCLEOTIDE SEQUENCE [LARGE SCALE GENOMIC DNA]</scope>
    <source>
        <strain evidence="2 3">NBRC 106305</strain>
    </source>
</reference>
<evidence type="ECO:0008006" key="4">
    <source>
        <dbReference type="Google" id="ProtNLM"/>
    </source>
</evidence>
<keyword evidence="1" id="KW-0812">Transmembrane</keyword>
<dbReference type="RefSeq" id="WP_147064769.1">
    <property type="nucleotide sequence ID" value="NZ_BAAARO010000002.1"/>
</dbReference>
<feature type="transmembrane region" description="Helical" evidence="1">
    <location>
        <begin position="175"/>
        <end position="201"/>
    </location>
</feature>
<dbReference type="Proteomes" id="UP000321534">
    <property type="component" value="Unassembled WGS sequence"/>
</dbReference>
<feature type="transmembrane region" description="Helical" evidence="1">
    <location>
        <begin position="221"/>
        <end position="240"/>
    </location>
</feature>
<sequence length="326" mass="34141">MLRLTATIPSHLTEQVTRVLSDSSAVSTLSVLRGAAVRPVGDVVQADVAREGANVLVDRLRELGVHEDGTLQIEPVTTWVSRTGFEAEEETPGSSADAVVWAQVAQRSYDDSELNWTYLSFMSLATLIAGVAIVLDSQILVIGAMVLGPEFGAIAALGVALVRRRTLLLAVAARALVVGFLVAIVVTCLAGLVGRALGWVTLDDITGTRPATGFIYSPDKWSFIVAVLAAAAGVLSLTSAKVGGLSGVFISVTTIPAAGNVGLGLAFGAWDEVRGSGLQLVLNIVGMALAGWLTLALQQAVWSRVPAPRSHSRLSRRIHAEPPPPR</sequence>
<accession>A0A512CZC8</accession>
<dbReference type="PANTHER" id="PTHR20992">
    <property type="entry name" value="AT15442P-RELATED"/>
    <property type="match status" value="1"/>
</dbReference>
<dbReference type="EMBL" id="BJYX01000005">
    <property type="protein sequence ID" value="GEO29575.1"/>
    <property type="molecule type" value="Genomic_DNA"/>
</dbReference>
<dbReference type="InterPro" id="IPR005240">
    <property type="entry name" value="DUF389"/>
</dbReference>
<dbReference type="OrthoDB" id="8061853at2"/>
<dbReference type="PANTHER" id="PTHR20992:SF9">
    <property type="entry name" value="AT15442P-RELATED"/>
    <property type="match status" value="1"/>
</dbReference>
<keyword evidence="1" id="KW-1133">Transmembrane helix</keyword>
<proteinExistence type="predicted"/>
<dbReference type="Pfam" id="PF04087">
    <property type="entry name" value="DUF389"/>
    <property type="match status" value="1"/>
</dbReference>
<feature type="transmembrane region" description="Helical" evidence="1">
    <location>
        <begin position="247"/>
        <end position="270"/>
    </location>
</feature>
<keyword evidence="3" id="KW-1185">Reference proteome</keyword>
<feature type="transmembrane region" description="Helical" evidence="1">
    <location>
        <begin position="116"/>
        <end position="135"/>
    </location>
</feature>
<keyword evidence="1" id="KW-0472">Membrane</keyword>
<gene>
    <name evidence="2" type="ORF">TAE01_13850</name>
</gene>
<evidence type="ECO:0000313" key="2">
    <source>
        <dbReference type="EMBL" id="GEO29575.1"/>
    </source>
</evidence>
<evidence type="ECO:0000313" key="3">
    <source>
        <dbReference type="Proteomes" id="UP000321534"/>
    </source>
</evidence>
<name>A0A512CZC8_9MICO</name>
<evidence type="ECO:0000256" key="1">
    <source>
        <dbReference type="SAM" id="Phobius"/>
    </source>
</evidence>